<comment type="caution">
    <text evidence="1">The sequence shown here is derived from an EMBL/GenBank/DDBJ whole genome shotgun (WGS) entry which is preliminary data.</text>
</comment>
<dbReference type="InterPro" id="IPR003961">
    <property type="entry name" value="FN3_dom"/>
</dbReference>
<feature type="non-terminal residue" evidence="1">
    <location>
        <position position="623"/>
    </location>
</feature>
<protein>
    <recommendedName>
        <fullName evidence="3">Fibronectin type-III domain-containing protein</fullName>
    </recommendedName>
</protein>
<dbReference type="Proteomes" id="UP001527052">
    <property type="component" value="Unassembled WGS sequence"/>
</dbReference>
<organism evidence="1 2">
    <name type="scientific">Lysinibacillus xylanilyticus</name>
    <dbReference type="NCBI Taxonomy" id="582475"/>
    <lineage>
        <taxon>Bacteria</taxon>
        <taxon>Bacillati</taxon>
        <taxon>Bacillota</taxon>
        <taxon>Bacilli</taxon>
        <taxon>Bacillales</taxon>
        <taxon>Bacillaceae</taxon>
        <taxon>Lysinibacillus</taxon>
    </lineage>
</organism>
<evidence type="ECO:0008006" key="3">
    <source>
        <dbReference type="Google" id="ProtNLM"/>
    </source>
</evidence>
<keyword evidence="2" id="KW-1185">Reference proteome</keyword>
<dbReference type="InterPro" id="IPR013783">
    <property type="entry name" value="Ig-like_fold"/>
</dbReference>
<reference evidence="1 2" key="1">
    <citation type="submission" date="2022-05" db="EMBL/GenBank/DDBJ databases">
        <title>Genome Sequencing of Bee-Associated Microbes.</title>
        <authorList>
            <person name="Dunlap C."/>
        </authorList>
    </citation>
    <scope>NUCLEOTIDE SEQUENCE [LARGE SCALE GENOMIC DNA]</scope>
    <source>
        <strain evidence="1 2">NRRL BD-083</strain>
    </source>
</reference>
<proteinExistence type="predicted"/>
<evidence type="ECO:0000313" key="1">
    <source>
        <dbReference type="EMBL" id="MCY9546755.1"/>
    </source>
</evidence>
<dbReference type="SUPFAM" id="SSF49265">
    <property type="entry name" value="Fibronectin type III"/>
    <property type="match status" value="1"/>
</dbReference>
<dbReference type="Gene3D" id="2.60.40.10">
    <property type="entry name" value="Immunoglobulins"/>
    <property type="match status" value="2"/>
</dbReference>
<dbReference type="InterPro" id="IPR036116">
    <property type="entry name" value="FN3_sf"/>
</dbReference>
<name>A0ABT4EM80_9BACI</name>
<accession>A0ABT4EM80</accession>
<gene>
    <name evidence="1" type="ORF">M5W82_07290</name>
</gene>
<sequence length="623" mass="69224">MAQYYYDKFTAIGNTKWIESPWVLLNGDTERVFHKDAKTYSFDQSTGKFILGSSVWDYYEPVDIGDVAYFFTGNTLWRWTAVESVSQSWGSTKAQFHEKRPVEQTTYSKGSLVQANIVAEDGTYPNNGRHNDGYWYVKGSIVNTAPTTPGAFTQPSGVLEIGDKRVISWGASSDAESNFLKYILEMAINGGVWTQIAQPATNSYTYTIPTATSIKFRVKAVDVGGLESGYKESSSLTVSKPIYYWGKYNSQASSHYVDSGPWTLEPQSNKTFQGSPRSYTFSQFNNEYTTYGHGTWGQFPSEVNFGDVCFETLNLDAGHITRYTALEKLPTNYYIPVKVEIKYAYNNSKAPDTQGALVQSGIVAVDGTYPINGKHTDGFWYVRGSRVSESIPPPSSFTSPVSGKKFKPNEVANIAFGASNAANISLYEVDYRYNSIGSWIPLPYNDTLTRNLTITTDKSLKTLELRIRAKNTNNVYSDYVYSEVFEIEHNVAPTVSLTGPSENSPLYENDTFNIAGSAYDADKDQSVTVYYQIDNEPRKVLATNLSQTQISLSKQLKFKAGKLFDGDTAITGTLAEGVAHTLKVWAEDSEKASSTIIERSFYVVPNRAPLLTIDEVIPSGTIN</sequence>
<dbReference type="CDD" id="cd00063">
    <property type="entry name" value="FN3"/>
    <property type="match status" value="1"/>
</dbReference>
<dbReference type="EMBL" id="JAMDLZ010000012">
    <property type="protein sequence ID" value="MCY9546755.1"/>
    <property type="molecule type" value="Genomic_DNA"/>
</dbReference>
<evidence type="ECO:0000313" key="2">
    <source>
        <dbReference type="Proteomes" id="UP001527052"/>
    </source>
</evidence>